<dbReference type="GO" id="GO:0071765">
    <property type="term" value="P:nuclear inner membrane organization"/>
    <property type="evidence" value="ECO:0007669"/>
    <property type="project" value="InterPro"/>
</dbReference>
<feature type="transmembrane region" description="Helical" evidence="7">
    <location>
        <begin position="196"/>
        <end position="216"/>
    </location>
</feature>
<dbReference type="PANTHER" id="PTHR28538:SF1">
    <property type="entry name" value="INTEGRAL INNER NUCLEAR MEMBRANE PROTEIN IMA1"/>
    <property type="match status" value="1"/>
</dbReference>
<dbReference type="OMA" id="CQTNQML"/>
<evidence type="ECO:0000256" key="2">
    <source>
        <dbReference type="ARBA" id="ARBA00022692"/>
    </source>
</evidence>
<dbReference type="GeneID" id="19204539"/>
<dbReference type="KEGG" id="cput:CONPUDRAFT_161500"/>
<gene>
    <name evidence="9" type="ORF">CONPUDRAFT_161500</name>
</gene>
<keyword evidence="3 7" id="KW-1133">Transmembrane helix</keyword>
<keyword evidence="5" id="KW-0539">Nucleus</keyword>
<feature type="domain" description="Ima1 N-terminal" evidence="8">
    <location>
        <begin position="12"/>
        <end position="142"/>
    </location>
</feature>
<dbReference type="GO" id="GO:0005637">
    <property type="term" value="C:nuclear inner membrane"/>
    <property type="evidence" value="ECO:0007669"/>
    <property type="project" value="UniProtKB-SubCell"/>
</dbReference>
<evidence type="ECO:0000313" key="10">
    <source>
        <dbReference type="Proteomes" id="UP000053558"/>
    </source>
</evidence>
<dbReference type="PANTHER" id="PTHR28538">
    <property type="entry name" value="INTEGRAL INNER NUCLEAR MEMBRANE PROTEIN IMA1"/>
    <property type="match status" value="1"/>
</dbReference>
<comment type="caution">
    <text evidence="9">The sequence shown here is derived from an EMBL/GenBank/DDBJ whole genome shotgun (WGS) entry which is preliminary data.</text>
</comment>
<dbReference type="AlphaFoldDB" id="A0A5M3N6L7"/>
<evidence type="ECO:0000256" key="3">
    <source>
        <dbReference type="ARBA" id="ARBA00022989"/>
    </source>
</evidence>
<feature type="region of interest" description="Disordered" evidence="6">
    <location>
        <begin position="412"/>
        <end position="458"/>
    </location>
</feature>
<organism evidence="9 10">
    <name type="scientific">Coniophora puteana (strain RWD-64-598)</name>
    <name type="common">Brown rot fungus</name>
    <dbReference type="NCBI Taxonomy" id="741705"/>
    <lineage>
        <taxon>Eukaryota</taxon>
        <taxon>Fungi</taxon>
        <taxon>Dikarya</taxon>
        <taxon>Basidiomycota</taxon>
        <taxon>Agaricomycotina</taxon>
        <taxon>Agaricomycetes</taxon>
        <taxon>Agaricomycetidae</taxon>
        <taxon>Boletales</taxon>
        <taxon>Coniophorineae</taxon>
        <taxon>Coniophoraceae</taxon>
        <taxon>Coniophora</taxon>
    </lineage>
</organism>
<dbReference type="EMBL" id="JH711573">
    <property type="protein sequence ID" value="EIW86867.1"/>
    <property type="molecule type" value="Genomic_DNA"/>
</dbReference>
<evidence type="ECO:0000313" key="9">
    <source>
        <dbReference type="EMBL" id="EIW86867.1"/>
    </source>
</evidence>
<feature type="transmembrane region" description="Helical" evidence="7">
    <location>
        <begin position="268"/>
        <end position="288"/>
    </location>
</feature>
<dbReference type="InterPro" id="IPR018617">
    <property type="entry name" value="Ima1_N"/>
</dbReference>
<evidence type="ECO:0000256" key="4">
    <source>
        <dbReference type="ARBA" id="ARBA00023136"/>
    </source>
</evidence>
<dbReference type="RefSeq" id="XP_007763538.1">
    <property type="nucleotide sequence ID" value="XM_007765348.1"/>
</dbReference>
<evidence type="ECO:0000256" key="6">
    <source>
        <dbReference type="SAM" id="MobiDB-lite"/>
    </source>
</evidence>
<dbReference type="GO" id="GO:0034506">
    <property type="term" value="C:chromosome, centromeric core domain"/>
    <property type="evidence" value="ECO:0007669"/>
    <property type="project" value="TreeGrafter"/>
</dbReference>
<feature type="transmembrane region" description="Helical" evidence="7">
    <location>
        <begin position="506"/>
        <end position="526"/>
    </location>
</feature>
<comment type="subcellular location">
    <subcellularLocation>
        <location evidence="1">Nucleus inner membrane</location>
        <topology evidence="1">Multi-pass membrane protein</topology>
    </subcellularLocation>
</comment>
<dbReference type="GO" id="GO:0034992">
    <property type="term" value="C:microtubule organizing center attachment site"/>
    <property type="evidence" value="ECO:0007669"/>
    <property type="project" value="TreeGrafter"/>
</dbReference>
<evidence type="ECO:0000256" key="5">
    <source>
        <dbReference type="ARBA" id="ARBA00023242"/>
    </source>
</evidence>
<accession>A0A5M3N6L7</accession>
<evidence type="ECO:0000256" key="1">
    <source>
        <dbReference type="ARBA" id="ARBA00004473"/>
    </source>
</evidence>
<keyword evidence="2 7" id="KW-0812">Transmembrane</keyword>
<feature type="transmembrane region" description="Helical" evidence="7">
    <location>
        <begin position="228"/>
        <end position="247"/>
    </location>
</feature>
<evidence type="ECO:0000259" key="8">
    <source>
        <dbReference type="Pfam" id="PF09779"/>
    </source>
</evidence>
<name>A0A5M3N6L7_CONPW</name>
<proteinExistence type="predicted"/>
<dbReference type="GO" id="GO:0044732">
    <property type="term" value="C:mitotic spindle pole body"/>
    <property type="evidence" value="ECO:0007669"/>
    <property type="project" value="TreeGrafter"/>
</dbReference>
<protein>
    <recommendedName>
        <fullName evidence="8">Ima1 N-terminal domain-containing protein</fullName>
    </recommendedName>
</protein>
<evidence type="ECO:0000256" key="7">
    <source>
        <dbReference type="SAM" id="Phobius"/>
    </source>
</evidence>
<dbReference type="OrthoDB" id="5966927at2759"/>
<dbReference type="InterPro" id="IPR042321">
    <property type="entry name" value="Ima1"/>
</dbReference>
<dbReference type="Pfam" id="PF09779">
    <property type="entry name" value="Ima1_N"/>
    <property type="match status" value="1"/>
</dbReference>
<sequence length="542" mass="60936">MPPLFRRKSHVVCFFCQSIPAPTPANPRAFKCPQCDCWNRYDSNGELVSDEPAMHDEALNTNSFARRASASKNHLPSVYGTTRTSFCHTCQTNQMLIVNLLSNYLPSPQHPDYARRLEMLPAYKESLHIRYPPVCEDCAPSVEAEIQQKDHMARTRALGGWLRQTRGKDKQRQVSSAAREKDKLWSHLLAWRIRGALWAATLVGVLMWYIAVLWGVRPPQVAARVLPILPSYFFFSLLWTVWDPTYYSFRKAQLQGRDVRLRGKRQYICLQLLAWGWRILTSSMLLLSSRDTTESRSHYFHLTFESRSFFMLSVILELSIIIGSLAFLRLDHPPPIRLIQTSNPLSRASSVLLTPDGSFATARSTPAPLSARSSHRSLEPDLSVLSLSSKPTMVPPSHPIFGHASLAPAVESAMDQDPTYSPGNARESDAMDWQPTDPRAQGTHAQRSNAEEEQGSWLRPQRFFAPEQPTGLETLFASTRLDDSPGQQTNAPRSILRRTLGDKRRVAGALSLLLSIVVAFLAGRWLRRSDGSTSGSTSTYST</sequence>
<reference evidence="10" key="1">
    <citation type="journal article" date="2012" name="Science">
        <title>The Paleozoic origin of enzymatic lignin decomposition reconstructed from 31 fungal genomes.</title>
        <authorList>
            <person name="Floudas D."/>
            <person name="Binder M."/>
            <person name="Riley R."/>
            <person name="Barry K."/>
            <person name="Blanchette R.A."/>
            <person name="Henrissat B."/>
            <person name="Martinez A.T."/>
            <person name="Otillar R."/>
            <person name="Spatafora J.W."/>
            <person name="Yadav J.S."/>
            <person name="Aerts A."/>
            <person name="Benoit I."/>
            <person name="Boyd A."/>
            <person name="Carlson A."/>
            <person name="Copeland A."/>
            <person name="Coutinho P.M."/>
            <person name="de Vries R.P."/>
            <person name="Ferreira P."/>
            <person name="Findley K."/>
            <person name="Foster B."/>
            <person name="Gaskell J."/>
            <person name="Glotzer D."/>
            <person name="Gorecki P."/>
            <person name="Heitman J."/>
            <person name="Hesse C."/>
            <person name="Hori C."/>
            <person name="Igarashi K."/>
            <person name="Jurgens J.A."/>
            <person name="Kallen N."/>
            <person name="Kersten P."/>
            <person name="Kohler A."/>
            <person name="Kuees U."/>
            <person name="Kumar T.K.A."/>
            <person name="Kuo A."/>
            <person name="LaButti K."/>
            <person name="Larrondo L.F."/>
            <person name="Lindquist E."/>
            <person name="Ling A."/>
            <person name="Lombard V."/>
            <person name="Lucas S."/>
            <person name="Lundell T."/>
            <person name="Martin R."/>
            <person name="McLaughlin D.J."/>
            <person name="Morgenstern I."/>
            <person name="Morin E."/>
            <person name="Murat C."/>
            <person name="Nagy L.G."/>
            <person name="Nolan M."/>
            <person name="Ohm R.A."/>
            <person name="Patyshakuliyeva A."/>
            <person name="Rokas A."/>
            <person name="Ruiz-Duenas F.J."/>
            <person name="Sabat G."/>
            <person name="Salamov A."/>
            <person name="Samejima M."/>
            <person name="Schmutz J."/>
            <person name="Slot J.C."/>
            <person name="St John F."/>
            <person name="Stenlid J."/>
            <person name="Sun H."/>
            <person name="Sun S."/>
            <person name="Syed K."/>
            <person name="Tsang A."/>
            <person name="Wiebenga A."/>
            <person name="Young D."/>
            <person name="Pisabarro A."/>
            <person name="Eastwood D.C."/>
            <person name="Martin F."/>
            <person name="Cullen D."/>
            <person name="Grigoriev I.V."/>
            <person name="Hibbett D.S."/>
        </authorList>
    </citation>
    <scope>NUCLEOTIDE SEQUENCE [LARGE SCALE GENOMIC DNA]</scope>
    <source>
        <strain evidence="10">RWD-64-598 SS2</strain>
    </source>
</reference>
<feature type="transmembrane region" description="Helical" evidence="7">
    <location>
        <begin position="308"/>
        <end position="328"/>
    </location>
</feature>
<dbReference type="Proteomes" id="UP000053558">
    <property type="component" value="Unassembled WGS sequence"/>
</dbReference>
<keyword evidence="4 7" id="KW-0472">Membrane</keyword>
<keyword evidence="10" id="KW-1185">Reference proteome</keyword>